<dbReference type="GO" id="GO:0034045">
    <property type="term" value="C:phagophore assembly site membrane"/>
    <property type="evidence" value="ECO:0007669"/>
    <property type="project" value="UniProtKB-SubCell"/>
</dbReference>
<keyword evidence="3 8" id="KW-0732">Signal</keyword>
<dbReference type="InterPro" id="IPR009011">
    <property type="entry name" value="Man6P_isomerase_rcpt-bd_dom_sf"/>
</dbReference>
<feature type="chain" id="PRO_5006621432" evidence="8">
    <location>
        <begin position="24"/>
        <end position="269"/>
    </location>
</feature>
<dbReference type="EMBL" id="CYKH01000263">
    <property type="protein sequence ID" value="CUF20158.1"/>
    <property type="molecule type" value="Genomic_DNA"/>
</dbReference>
<dbReference type="AlphaFoldDB" id="A0A0S4IQU2"/>
<proteinExistence type="predicted"/>
<evidence type="ECO:0000256" key="2">
    <source>
        <dbReference type="ARBA" id="ARBA00022692"/>
    </source>
</evidence>
<dbReference type="PANTHER" id="PTHR15071:SF0">
    <property type="entry name" value="MANNOSE 6-PHOSPHATE RECEPTOR-LIKE PROTEIN 1"/>
    <property type="match status" value="1"/>
</dbReference>
<evidence type="ECO:0000256" key="6">
    <source>
        <dbReference type="ARBA" id="ARBA00023136"/>
    </source>
</evidence>
<protein>
    <submittedName>
        <fullName evidence="9">Membrane-associated protein, putative</fullName>
    </submittedName>
</protein>
<evidence type="ECO:0000313" key="10">
    <source>
        <dbReference type="Proteomes" id="UP000051952"/>
    </source>
</evidence>
<evidence type="ECO:0000313" key="9">
    <source>
        <dbReference type="EMBL" id="CUF20158.1"/>
    </source>
</evidence>
<keyword evidence="6 7" id="KW-0472">Membrane</keyword>
<evidence type="ECO:0000256" key="1">
    <source>
        <dbReference type="ARBA" id="ARBA00004472"/>
    </source>
</evidence>
<keyword evidence="5 7" id="KW-1133">Transmembrane helix</keyword>
<evidence type="ECO:0000256" key="8">
    <source>
        <dbReference type="SAM" id="SignalP"/>
    </source>
</evidence>
<dbReference type="PANTHER" id="PTHR15071">
    <property type="entry name" value="MANNOSE-6-PHOSPHATE RECEPTOR FAMILY MEMBER"/>
    <property type="match status" value="1"/>
</dbReference>
<dbReference type="SUPFAM" id="SSF50911">
    <property type="entry name" value="Mannose 6-phosphate receptor domain"/>
    <property type="match status" value="1"/>
</dbReference>
<feature type="transmembrane region" description="Helical" evidence="7">
    <location>
        <begin position="193"/>
        <end position="215"/>
    </location>
</feature>
<comment type="subcellular location">
    <subcellularLocation>
        <location evidence="1">Preautophagosomal structure membrane</location>
        <topology evidence="1">Single-pass type I membrane protein</topology>
    </subcellularLocation>
</comment>
<name>A0A0S4IQU2_BODSA</name>
<dbReference type="Gene3D" id="2.70.130.10">
    <property type="entry name" value="Mannose-6-phosphate receptor binding domain"/>
    <property type="match status" value="1"/>
</dbReference>
<dbReference type="GO" id="GO:0015031">
    <property type="term" value="P:protein transport"/>
    <property type="evidence" value="ECO:0007669"/>
    <property type="project" value="UniProtKB-KW"/>
</dbReference>
<keyword evidence="2 7" id="KW-0812">Transmembrane</keyword>
<keyword evidence="10" id="KW-1185">Reference proteome</keyword>
<evidence type="ECO:0000256" key="7">
    <source>
        <dbReference type="SAM" id="Phobius"/>
    </source>
</evidence>
<evidence type="ECO:0000256" key="4">
    <source>
        <dbReference type="ARBA" id="ARBA00022927"/>
    </source>
</evidence>
<dbReference type="Proteomes" id="UP000051952">
    <property type="component" value="Unassembled WGS sequence"/>
</dbReference>
<dbReference type="OMA" id="KIRALIC"/>
<dbReference type="Pfam" id="PF09451">
    <property type="entry name" value="ATG27"/>
    <property type="match status" value="1"/>
</dbReference>
<keyword evidence="4" id="KW-0813">Transport</keyword>
<reference evidence="10" key="1">
    <citation type="submission" date="2015-09" db="EMBL/GenBank/DDBJ databases">
        <authorList>
            <consortium name="Pathogen Informatics"/>
        </authorList>
    </citation>
    <scope>NUCLEOTIDE SEQUENCE [LARGE SCALE GENOMIC DNA]</scope>
    <source>
        <strain evidence="10">Lake Konstanz</strain>
    </source>
</reference>
<accession>A0A0S4IQU2</accession>
<keyword evidence="4" id="KW-0653">Protein transport</keyword>
<dbReference type="VEuPathDB" id="TriTrypDB:BSAL_60105"/>
<evidence type="ECO:0000256" key="3">
    <source>
        <dbReference type="ARBA" id="ARBA00022729"/>
    </source>
</evidence>
<dbReference type="OrthoDB" id="29460at2759"/>
<gene>
    <name evidence="9" type="ORF">BSAL_60105</name>
</gene>
<feature type="signal peptide" evidence="8">
    <location>
        <begin position="1"/>
        <end position="23"/>
    </location>
</feature>
<sequence>MRPSLFLASVAVVLVGIAGVVNGDCKLGDFDLSPIGTVQLSMEQDYQGASAMYTWVVNLCGPVSVPPNTATECKAKISGNVLPGYVTEYSTNNCQTSWGKLTGNSAGYNAASISLGQTDDSNHPLWTANIYLACGQTVTLTPVGNVNVTGANAAALNFDFHFTTSQVCNGVVPPPPGGPTGAEEPPACGGGCAFVIVVFVGAFVYVIVTVLFFYIQQGKRGLELIPHAEFWKDFASLIKEGVVFSVQKIRALICKSGPYAGEGSSYQQV</sequence>
<dbReference type="GO" id="GO:0000139">
    <property type="term" value="C:Golgi membrane"/>
    <property type="evidence" value="ECO:0007669"/>
    <property type="project" value="UniProtKB-SubCell"/>
</dbReference>
<evidence type="ECO:0000256" key="5">
    <source>
        <dbReference type="ARBA" id="ARBA00022989"/>
    </source>
</evidence>
<dbReference type="InterPro" id="IPR018939">
    <property type="entry name" value="Autophagy-rel_prot_27"/>
</dbReference>
<organism evidence="9 10">
    <name type="scientific">Bodo saltans</name>
    <name type="common">Flagellated protozoan</name>
    <dbReference type="NCBI Taxonomy" id="75058"/>
    <lineage>
        <taxon>Eukaryota</taxon>
        <taxon>Discoba</taxon>
        <taxon>Euglenozoa</taxon>
        <taxon>Kinetoplastea</taxon>
        <taxon>Metakinetoplastina</taxon>
        <taxon>Eubodonida</taxon>
        <taxon>Bodonidae</taxon>
        <taxon>Bodo</taxon>
    </lineage>
</organism>